<dbReference type="GO" id="GO:0030544">
    <property type="term" value="F:Hsp70 protein binding"/>
    <property type="evidence" value="ECO:0007669"/>
    <property type="project" value="TreeGrafter"/>
</dbReference>
<dbReference type="Gene3D" id="1.10.287.110">
    <property type="entry name" value="DnaJ domain"/>
    <property type="match status" value="1"/>
</dbReference>
<keyword evidence="3" id="KW-1185">Reference proteome</keyword>
<comment type="caution">
    <text evidence="2">The sequence shown here is derived from an EMBL/GenBank/DDBJ whole genome shotgun (WGS) entry which is preliminary data.</text>
</comment>
<dbReference type="InterPro" id="IPR051100">
    <property type="entry name" value="DnaJ_subfamily_B/C"/>
</dbReference>
<gene>
    <name evidence="2" type="ORF">CVIRNUC_001497</name>
</gene>
<dbReference type="EMBL" id="CAUYUE010000002">
    <property type="protein sequence ID" value="CAK0743792.1"/>
    <property type="molecule type" value="Genomic_DNA"/>
</dbReference>
<protein>
    <recommendedName>
        <fullName evidence="1">J domain-containing protein</fullName>
    </recommendedName>
</protein>
<reference evidence="2 3" key="1">
    <citation type="submission" date="2023-10" db="EMBL/GenBank/DDBJ databases">
        <authorList>
            <person name="Maclean D."/>
            <person name="Macfadyen A."/>
        </authorList>
    </citation>
    <scope>NUCLEOTIDE SEQUENCE [LARGE SCALE GENOMIC DNA]</scope>
</reference>
<evidence type="ECO:0000313" key="3">
    <source>
        <dbReference type="Proteomes" id="UP001314263"/>
    </source>
</evidence>
<accession>A0AAV1HV06</accession>
<dbReference type="GO" id="GO:0005789">
    <property type="term" value="C:endoplasmic reticulum membrane"/>
    <property type="evidence" value="ECO:0007669"/>
    <property type="project" value="TreeGrafter"/>
</dbReference>
<dbReference type="PANTHER" id="PTHR43908">
    <property type="entry name" value="AT29763P-RELATED"/>
    <property type="match status" value="1"/>
</dbReference>
<dbReference type="AlphaFoldDB" id="A0AAV1HV06"/>
<dbReference type="Proteomes" id="UP001314263">
    <property type="component" value="Unassembled WGS sequence"/>
</dbReference>
<dbReference type="InterPro" id="IPR036869">
    <property type="entry name" value="J_dom_sf"/>
</dbReference>
<organism evidence="2 3">
    <name type="scientific">Coccomyxa viridis</name>
    <dbReference type="NCBI Taxonomy" id="1274662"/>
    <lineage>
        <taxon>Eukaryota</taxon>
        <taxon>Viridiplantae</taxon>
        <taxon>Chlorophyta</taxon>
        <taxon>core chlorophytes</taxon>
        <taxon>Trebouxiophyceae</taxon>
        <taxon>Trebouxiophyceae incertae sedis</taxon>
        <taxon>Coccomyxaceae</taxon>
        <taxon>Coccomyxa</taxon>
    </lineage>
</organism>
<evidence type="ECO:0000259" key="1">
    <source>
        <dbReference type="PROSITE" id="PS50076"/>
    </source>
</evidence>
<dbReference type="SUPFAM" id="SSF46565">
    <property type="entry name" value="Chaperone J-domain"/>
    <property type="match status" value="1"/>
</dbReference>
<name>A0AAV1HV06_9CHLO</name>
<dbReference type="PANTHER" id="PTHR43908:SF3">
    <property type="entry name" value="AT29763P-RELATED"/>
    <property type="match status" value="1"/>
</dbReference>
<dbReference type="CDD" id="cd06257">
    <property type="entry name" value="DnaJ"/>
    <property type="match status" value="1"/>
</dbReference>
<dbReference type="InterPro" id="IPR001623">
    <property type="entry name" value="DnaJ_domain"/>
</dbReference>
<dbReference type="PROSITE" id="PS50076">
    <property type="entry name" value="DNAJ_2"/>
    <property type="match status" value="1"/>
</dbReference>
<evidence type="ECO:0000313" key="2">
    <source>
        <dbReference type="EMBL" id="CAK0743792.1"/>
    </source>
</evidence>
<dbReference type="Pfam" id="PF00226">
    <property type="entry name" value="DnaJ"/>
    <property type="match status" value="1"/>
</dbReference>
<dbReference type="SMART" id="SM00271">
    <property type="entry name" value="DnaJ"/>
    <property type="match status" value="1"/>
</dbReference>
<proteinExistence type="predicted"/>
<dbReference type="GO" id="GO:0071218">
    <property type="term" value="P:cellular response to misfolded protein"/>
    <property type="evidence" value="ECO:0007669"/>
    <property type="project" value="TreeGrafter"/>
</dbReference>
<feature type="domain" description="J" evidence="1">
    <location>
        <begin position="78"/>
        <end position="143"/>
    </location>
</feature>
<sequence>MPERAAAATASVDMPGWSACSGKQTVSEGSAVIATVAGQIQAKDYAAALAMLEAHHEDSVHGDLQLILQICYRAQQEQWWQVLQLEPGSDAKSIKATVRTLARKVHPDKCSLPGGAEAFKAVIEAAEHVSTSDTEKAQYRDNGAQWWAEWDDPEQQSRKRKAEALQEQHGEARRIWWAQLQDLPLQDLQEEVRKLQRDILKDQDVPKAERQERLREARALLNQRLSEDLLAARTHDLDRHPGGGFFA</sequence>